<reference evidence="1 2" key="1">
    <citation type="journal article" date="2018" name="Sci. Rep.">
        <title>Enhanced antibacterial effect of the novel T4-like bacteriophage KARL-1 in combination with antibiotics against multi-drug resistant Acinetobacter baumannii.</title>
        <authorList>
            <person name="Jansen M."/>
            <person name="Wahida A."/>
            <person name="Latz S."/>
            <person name="Kruttgen A."/>
            <person name="Hafner H."/>
            <person name="Buhl E.M."/>
            <person name="Ritter K."/>
            <person name="Horz H.P."/>
        </authorList>
    </citation>
    <scope>NUCLEOTIDE SEQUENCE [LARGE SCALE GENOMIC DNA]</scope>
</reference>
<name>A0A385IIZ0_9CAUD</name>
<keyword evidence="2" id="KW-1185">Reference proteome</keyword>
<organism evidence="1 2">
    <name type="scientific">Acinetobacter phage KARL-1</name>
    <dbReference type="NCBI Taxonomy" id="2301662"/>
    <lineage>
        <taxon>Viruses</taxon>
        <taxon>Duplodnaviria</taxon>
        <taxon>Heunggongvirae</taxon>
        <taxon>Uroviricota</taxon>
        <taxon>Caudoviricetes</taxon>
        <taxon>Pantevenvirales</taxon>
        <taxon>Straboviridae</taxon>
        <taxon>Twarogvirinae</taxon>
        <taxon>Lazarusvirus</taxon>
        <taxon>Lazarusvirus karl</taxon>
    </lineage>
</organism>
<evidence type="ECO:0000313" key="1">
    <source>
        <dbReference type="EMBL" id="AXY82863.1"/>
    </source>
</evidence>
<gene>
    <name evidence="1" type="ORF">KARL1_244</name>
</gene>
<sequence length="82" mass="9558">MNFEQIINTRPKGTVLIIAVESEGLYSYFDAEGNIQTYDADECIQPKYDKQWLSNYGFTPEDSIESLEEQELEVKVIFDIRK</sequence>
<proteinExistence type="predicted"/>
<accession>A0A385IIZ0</accession>
<dbReference type="EMBL" id="MH713599">
    <property type="protein sequence ID" value="AXY82863.1"/>
    <property type="molecule type" value="Genomic_DNA"/>
</dbReference>
<protein>
    <submittedName>
        <fullName evidence="1">Uncharacterized protein</fullName>
    </submittedName>
</protein>
<dbReference type="Proteomes" id="UP000277855">
    <property type="component" value="Segment"/>
</dbReference>
<evidence type="ECO:0000313" key="2">
    <source>
        <dbReference type="Proteomes" id="UP000277855"/>
    </source>
</evidence>